<keyword evidence="4" id="KW-1185">Reference proteome</keyword>
<feature type="transmembrane region" description="Helical" evidence="1">
    <location>
        <begin position="138"/>
        <end position="160"/>
    </location>
</feature>
<keyword evidence="1" id="KW-1133">Transmembrane helix</keyword>
<dbReference type="AlphaFoldDB" id="A0A267F3E3"/>
<protein>
    <submittedName>
        <fullName evidence="3">Uncharacterized protein</fullName>
    </submittedName>
</protein>
<evidence type="ECO:0000256" key="2">
    <source>
        <dbReference type="SAM" id="SignalP"/>
    </source>
</evidence>
<feature type="chain" id="PRO_5012718123" evidence="2">
    <location>
        <begin position="20"/>
        <end position="191"/>
    </location>
</feature>
<keyword evidence="1" id="KW-0472">Membrane</keyword>
<keyword evidence="2" id="KW-0732">Signal</keyword>
<sequence>MHLSQVIFLCSLLLLLTSAQSPPGPRRLLRCPAEFAVLVKPLPDNPDVQPVLTTGPGVRLQTVRFLRDSKLRLDSAGRLWLSGGTSSGPHFVLCSDTQHRGLATFSLFVSHQPPGDLSLSSSPLQADRFLVDGKTTKIALAAVGVLAAVLTAALACAAGLRDRRVRSQSARPYRDFRHFTAAASRAQKLPV</sequence>
<proteinExistence type="predicted"/>
<evidence type="ECO:0000313" key="3">
    <source>
        <dbReference type="EMBL" id="PAA68285.1"/>
    </source>
</evidence>
<evidence type="ECO:0000313" key="4">
    <source>
        <dbReference type="Proteomes" id="UP000215902"/>
    </source>
</evidence>
<keyword evidence="1" id="KW-0812">Transmembrane</keyword>
<accession>A0A267F3E3</accession>
<feature type="signal peptide" evidence="2">
    <location>
        <begin position="1"/>
        <end position="19"/>
    </location>
</feature>
<dbReference type="Proteomes" id="UP000215902">
    <property type="component" value="Unassembled WGS sequence"/>
</dbReference>
<reference evidence="3 4" key="1">
    <citation type="submission" date="2017-06" db="EMBL/GenBank/DDBJ databases">
        <title>A platform for efficient transgenesis in Macrostomum lignano, a flatworm model organism for stem cell research.</title>
        <authorList>
            <person name="Berezikov E."/>
        </authorList>
    </citation>
    <scope>NUCLEOTIDE SEQUENCE [LARGE SCALE GENOMIC DNA]</scope>
    <source>
        <strain evidence="3">DV1</strain>
        <tissue evidence="3">Whole organism</tissue>
    </source>
</reference>
<name>A0A267F3E3_9PLAT</name>
<organism evidence="3 4">
    <name type="scientific">Macrostomum lignano</name>
    <dbReference type="NCBI Taxonomy" id="282301"/>
    <lineage>
        <taxon>Eukaryota</taxon>
        <taxon>Metazoa</taxon>
        <taxon>Spiralia</taxon>
        <taxon>Lophotrochozoa</taxon>
        <taxon>Platyhelminthes</taxon>
        <taxon>Rhabditophora</taxon>
        <taxon>Macrostomorpha</taxon>
        <taxon>Macrostomida</taxon>
        <taxon>Macrostomidae</taxon>
        <taxon>Macrostomum</taxon>
    </lineage>
</organism>
<comment type="caution">
    <text evidence="3">The sequence shown here is derived from an EMBL/GenBank/DDBJ whole genome shotgun (WGS) entry which is preliminary data.</text>
</comment>
<gene>
    <name evidence="3" type="ORF">BOX15_Mlig010170g1</name>
</gene>
<dbReference type="EMBL" id="NIVC01001406">
    <property type="protein sequence ID" value="PAA68285.1"/>
    <property type="molecule type" value="Genomic_DNA"/>
</dbReference>
<evidence type="ECO:0000256" key="1">
    <source>
        <dbReference type="SAM" id="Phobius"/>
    </source>
</evidence>